<evidence type="ECO:0000256" key="1">
    <source>
        <dbReference type="SAM" id="SignalP"/>
    </source>
</evidence>
<name>D2VXG8_NAEGR</name>
<reference evidence="2 3" key="1">
    <citation type="journal article" date="2010" name="Cell">
        <title>The genome of Naegleria gruberi illuminates early eukaryotic versatility.</title>
        <authorList>
            <person name="Fritz-Laylin L.K."/>
            <person name="Prochnik S.E."/>
            <person name="Ginger M.L."/>
            <person name="Dacks J.B."/>
            <person name="Carpenter M.L."/>
            <person name="Field M.C."/>
            <person name="Kuo A."/>
            <person name="Paredez A."/>
            <person name="Chapman J."/>
            <person name="Pham J."/>
            <person name="Shu S."/>
            <person name="Neupane R."/>
            <person name="Cipriano M."/>
            <person name="Mancuso J."/>
            <person name="Tu H."/>
            <person name="Salamov A."/>
            <person name="Lindquist E."/>
            <person name="Shapiro H."/>
            <person name="Lucas S."/>
            <person name="Grigoriev I.V."/>
            <person name="Cande W.Z."/>
            <person name="Fulton C."/>
            <person name="Rokhsar D.S."/>
            <person name="Dawson S.C."/>
        </authorList>
    </citation>
    <scope>NUCLEOTIDE SEQUENCE [LARGE SCALE GENOMIC DNA]</scope>
    <source>
        <strain evidence="2 3">NEG-M</strain>
    </source>
</reference>
<accession>D2VXG8</accession>
<dbReference type="GeneID" id="8853915"/>
<dbReference type="EMBL" id="GG738907">
    <property type="protein sequence ID" value="EFC38438.1"/>
    <property type="molecule type" value="Genomic_DNA"/>
</dbReference>
<organism evidence="3">
    <name type="scientific">Naegleria gruberi</name>
    <name type="common">Amoeba</name>
    <dbReference type="NCBI Taxonomy" id="5762"/>
    <lineage>
        <taxon>Eukaryota</taxon>
        <taxon>Discoba</taxon>
        <taxon>Heterolobosea</taxon>
        <taxon>Tetramitia</taxon>
        <taxon>Eutetramitia</taxon>
        <taxon>Vahlkampfiidae</taxon>
        <taxon>Naegleria</taxon>
    </lineage>
</organism>
<dbReference type="Proteomes" id="UP000006671">
    <property type="component" value="Unassembled WGS sequence"/>
</dbReference>
<dbReference type="RefSeq" id="XP_002671182.1">
    <property type="nucleotide sequence ID" value="XM_002671136.1"/>
</dbReference>
<sequence>MSRTISVFFILFLCCTSSFNQLVHANTIDLNNLHKQFDLVMTSIMPNSIMTFHPKFKQVYTVGNSNSVGPSSLDYCCLPPKVSIKSRVFQLAVLHNTSSSTYYSDWVLMNDLENFRARSDVLNTNAGSNTSVYSYRNELDGLTYNYVHMWNQECFCTKTSKADWKKGFCTPPGKLLEESNIAMRIARKYGTERKETNANYSGAYAWTQSVEGLNKEYCWFIGDYVFEVNIYGTVSKTTQFYDMSLNVDEKAFDIPMVCPPPSSCRLV</sequence>
<gene>
    <name evidence="2" type="ORF">NAEGRDRAFT_73742</name>
</gene>
<keyword evidence="3" id="KW-1185">Reference proteome</keyword>
<protein>
    <submittedName>
        <fullName evidence="2">Predicted protein</fullName>
    </submittedName>
</protein>
<feature type="chain" id="PRO_5003038448" evidence="1">
    <location>
        <begin position="26"/>
        <end position="267"/>
    </location>
</feature>
<dbReference type="InParanoid" id="D2VXG8"/>
<evidence type="ECO:0000313" key="3">
    <source>
        <dbReference type="Proteomes" id="UP000006671"/>
    </source>
</evidence>
<dbReference type="KEGG" id="ngr:NAEGRDRAFT_73742"/>
<proteinExistence type="predicted"/>
<dbReference type="VEuPathDB" id="AmoebaDB:NAEGRDRAFT_73742"/>
<feature type="signal peptide" evidence="1">
    <location>
        <begin position="1"/>
        <end position="25"/>
    </location>
</feature>
<evidence type="ECO:0000313" key="2">
    <source>
        <dbReference type="EMBL" id="EFC38438.1"/>
    </source>
</evidence>
<dbReference type="AlphaFoldDB" id="D2VXG8"/>
<keyword evidence="1" id="KW-0732">Signal</keyword>